<comment type="caution">
    <text evidence="1">The sequence shown here is derived from an EMBL/GenBank/DDBJ whole genome shotgun (WGS) entry which is preliminary data.</text>
</comment>
<dbReference type="InterPro" id="IPR006597">
    <property type="entry name" value="Sel1-like"/>
</dbReference>
<dbReference type="Proteomes" id="UP000320176">
    <property type="component" value="Unassembled WGS sequence"/>
</dbReference>
<proteinExistence type="predicted"/>
<evidence type="ECO:0000313" key="1">
    <source>
        <dbReference type="EMBL" id="TWT87803.1"/>
    </source>
</evidence>
<dbReference type="EMBL" id="SJPN01000032">
    <property type="protein sequence ID" value="TWT87803.1"/>
    <property type="molecule type" value="Genomic_DNA"/>
</dbReference>
<accession>A0A5C5ZMY0</accession>
<name>A0A5C5ZMY0_9BACT</name>
<dbReference type="PANTHER" id="PTHR11102:SF160">
    <property type="entry name" value="ERAD-ASSOCIATED E3 UBIQUITIN-PROTEIN LIGASE COMPONENT HRD3"/>
    <property type="match status" value="1"/>
</dbReference>
<evidence type="ECO:0000313" key="2">
    <source>
        <dbReference type="Proteomes" id="UP000320176"/>
    </source>
</evidence>
<dbReference type="InterPro" id="IPR011990">
    <property type="entry name" value="TPR-like_helical_dom_sf"/>
</dbReference>
<dbReference type="AlphaFoldDB" id="A0A5C5ZMY0"/>
<dbReference type="SMART" id="SM00671">
    <property type="entry name" value="SEL1"/>
    <property type="match status" value="5"/>
</dbReference>
<reference evidence="1 2" key="1">
    <citation type="submission" date="2019-02" db="EMBL/GenBank/DDBJ databases">
        <title>Deep-cultivation of Planctomycetes and their phenomic and genomic characterization uncovers novel biology.</title>
        <authorList>
            <person name="Wiegand S."/>
            <person name="Jogler M."/>
            <person name="Boedeker C."/>
            <person name="Pinto D."/>
            <person name="Vollmers J."/>
            <person name="Rivas-Marin E."/>
            <person name="Kohn T."/>
            <person name="Peeters S.H."/>
            <person name="Heuer A."/>
            <person name="Rast P."/>
            <person name="Oberbeckmann S."/>
            <person name="Bunk B."/>
            <person name="Jeske O."/>
            <person name="Meyerdierks A."/>
            <person name="Storesund J.E."/>
            <person name="Kallscheuer N."/>
            <person name="Luecker S."/>
            <person name="Lage O.M."/>
            <person name="Pohl T."/>
            <person name="Merkel B.J."/>
            <person name="Hornburger P."/>
            <person name="Mueller R.-W."/>
            <person name="Bruemmer F."/>
            <person name="Labrenz M."/>
            <person name="Spormann A.M."/>
            <person name="Op Den Camp H."/>
            <person name="Overmann J."/>
            <person name="Amann R."/>
            <person name="Jetten M.S.M."/>
            <person name="Mascher T."/>
            <person name="Medema M.H."/>
            <person name="Devos D.P."/>
            <person name="Kaster A.-K."/>
            <person name="Ovreas L."/>
            <person name="Rohde M."/>
            <person name="Galperin M.Y."/>
            <person name="Jogler C."/>
        </authorList>
    </citation>
    <scope>NUCLEOTIDE SEQUENCE [LARGE SCALE GENOMIC DNA]</scope>
    <source>
        <strain evidence="1 2">Pla52n</strain>
    </source>
</reference>
<keyword evidence="2" id="KW-1185">Reference proteome</keyword>
<dbReference type="RefSeq" id="WP_146523822.1">
    <property type="nucleotide sequence ID" value="NZ_CP151726.1"/>
</dbReference>
<dbReference type="Gene3D" id="1.25.40.10">
    <property type="entry name" value="Tetratricopeptide repeat domain"/>
    <property type="match status" value="2"/>
</dbReference>
<dbReference type="InterPro" id="IPR050767">
    <property type="entry name" value="Sel1_AlgK"/>
</dbReference>
<sequence>MSDTPDIDALLQSTPSNAVAGQLVAWADLTRNQIARGDMMLGILTFDEVAKIPVAYQTAAQHGEPSAWVTLAWWHAYPDFGEPDLKSAEYAIAAAIDANVENAKLELAKIRWFFKRDSATESETQQAYQFVSEVVASDPDDADAIYILALLTTHGFGVAASPESGFELQERSADLGNADAMFEIYAHHANGLGVPVDEELAFNACQRAANAGHSRAMYNLGAFNATGRGTPKNMPEAVKWYERAADAGNPSAMAGLAVIYATGDGVEMDHEYAQEMFDQADYCGLDVSHLREQVGL</sequence>
<gene>
    <name evidence="1" type="primary">podJ</name>
    <name evidence="1" type="ORF">Pla52n_69970</name>
</gene>
<organism evidence="1 2">
    <name type="scientific">Stieleria varia</name>
    <dbReference type="NCBI Taxonomy" id="2528005"/>
    <lineage>
        <taxon>Bacteria</taxon>
        <taxon>Pseudomonadati</taxon>
        <taxon>Planctomycetota</taxon>
        <taxon>Planctomycetia</taxon>
        <taxon>Pirellulales</taxon>
        <taxon>Pirellulaceae</taxon>
        <taxon>Stieleria</taxon>
    </lineage>
</organism>
<protein>
    <submittedName>
        <fullName evidence="1">Localization factor PodJL</fullName>
    </submittedName>
</protein>
<dbReference type="SUPFAM" id="SSF81901">
    <property type="entry name" value="HCP-like"/>
    <property type="match status" value="1"/>
</dbReference>
<dbReference type="PANTHER" id="PTHR11102">
    <property type="entry name" value="SEL-1-LIKE PROTEIN"/>
    <property type="match status" value="1"/>
</dbReference>
<dbReference type="Pfam" id="PF08238">
    <property type="entry name" value="Sel1"/>
    <property type="match status" value="4"/>
</dbReference>
<dbReference type="OrthoDB" id="288878at2"/>